<name>A0A3Q7EPU8_SOLLC</name>
<dbReference type="PRINTS" id="PR00364">
    <property type="entry name" value="DISEASERSIST"/>
</dbReference>
<dbReference type="Proteomes" id="UP000004994">
    <property type="component" value="Chromosome 1"/>
</dbReference>
<dbReference type="SMART" id="SM00369">
    <property type="entry name" value="LRR_TYP"/>
    <property type="match status" value="2"/>
</dbReference>
<dbReference type="InterPro" id="IPR002182">
    <property type="entry name" value="NB-ARC"/>
</dbReference>
<dbReference type="GO" id="GO:0043531">
    <property type="term" value="F:ADP binding"/>
    <property type="evidence" value="ECO:0007669"/>
    <property type="project" value="InterPro"/>
</dbReference>
<dbReference type="SMART" id="SM00382">
    <property type="entry name" value="AAA"/>
    <property type="match status" value="2"/>
</dbReference>
<dbReference type="SUPFAM" id="SSF52200">
    <property type="entry name" value="Toll/Interleukin receptor TIR domain"/>
    <property type="match status" value="2"/>
</dbReference>
<proteinExistence type="predicted"/>
<keyword evidence="5" id="KW-0520">NAD</keyword>
<dbReference type="STRING" id="4081.A0A3Q7EPU8"/>
<accession>A0A3Q7EPU8</accession>
<keyword evidence="3" id="KW-0677">Repeat</keyword>
<dbReference type="GO" id="GO:0006952">
    <property type="term" value="P:defense response"/>
    <property type="evidence" value="ECO:0007669"/>
    <property type="project" value="UniProtKB-KW"/>
</dbReference>
<dbReference type="InterPro" id="IPR044974">
    <property type="entry name" value="Disease_R_plants"/>
</dbReference>
<reference evidence="9" key="1">
    <citation type="journal article" date="2012" name="Nature">
        <title>The tomato genome sequence provides insights into fleshy fruit evolution.</title>
        <authorList>
            <consortium name="Tomato Genome Consortium"/>
        </authorList>
    </citation>
    <scope>NUCLEOTIDE SEQUENCE [LARGE SCALE GENOMIC DNA]</scope>
    <source>
        <strain evidence="9">cv. Heinz 1706</strain>
    </source>
</reference>
<evidence type="ECO:0000313" key="10">
    <source>
        <dbReference type="Proteomes" id="UP000004994"/>
    </source>
</evidence>
<organism evidence="9">
    <name type="scientific">Solanum lycopersicum</name>
    <name type="common">Tomato</name>
    <name type="synonym">Lycopersicon esculentum</name>
    <dbReference type="NCBI Taxonomy" id="4081"/>
    <lineage>
        <taxon>Eukaryota</taxon>
        <taxon>Viridiplantae</taxon>
        <taxon>Streptophyta</taxon>
        <taxon>Embryophyta</taxon>
        <taxon>Tracheophyta</taxon>
        <taxon>Spermatophyta</taxon>
        <taxon>Magnoliopsida</taxon>
        <taxon>eudicotyledons</taxon>
        <taxon>Gunneridae</taxon>
        <taxon>Pentapetalae</taxon>
        <taxon>asterids</taxon>
        <taxon>lamiids</taxon>
        <taxon>Solanales</taxon>
        <taxon>Solanaceae</taxon>
        <taxon>Solanoideae</taxon>
        <taxon>Solaneae</taxon>
        <taxon>Solanum</taxon>
        <taxon>Solanum subgen. Lycopersicon</taxon>
    </lineage>
</organism>
<feature type="domain" description="TIR" evidence="8">
    <location>
        <begin position="1212"/>
        <end position="1389"/>
    </location>
</feature>
<evidence type="ECO:0000313" key="9">
    <source>
        <dbReference type="EnsemblPlants" id="Solyc01g102880.2.1"/>
    </source>
</evidence>
<dbReference type="Pfam" id="PF00931">
    <property type="entry name" value="NB-ARC"/>
    <property type="match status" value="2"/>
</dbReference>
<dbReference type="Gene3D" id="1.10.8.430">
    <property type="entry name" value="Helical domain of apoptotic protease-activating factors"/>
    <property type="match status" value="2"/>
</dbReference>
<dbReference type="InterPro" id="IPR042197">
    <property type="entry name" value="Apaf_helical"/>
</dbReference>
<dbReference type="InterPro" id="IPR036390">
    <property type="entry name" value="WH_DNA-bd_sf"/>
</dbReference>
<dbReference type="SMART" id="SM00255">
    <property type="entry name" value="TIR"/>
    <property type="match status" value="2"/>
</dbReference>
<dbReference type="SUPFAM" id="SSF46785">
    <property type="entry name" value="Winged helix' DNA-binding domain"/>
    <property type="match status" value="1"/>
</dbReference>
<dbReference type="InterPro" id="IPR000157">
    <property type="entry name" value="TIR_dom"/>
</dbReference>
<dbReference type="GO" id="GO:0005524">
    <property type="term" value="F:ATP binding"/>
    <property type="evidence" value="ECO:0007669"/>
    <property type="project" value="UniProtKB-KW"/>
</dbReference>
<dbReference type="Gene3D" id="3.40.50.300">
    <property type="entry name" value="P-loop containing nucleotide triphosphate hydrolases"/>
    <property type="match status" value="2"/>
</dbReference>
<dbReference type="InterPro" id="IPR027417">
    <property type="entry name" value="P-loop_NTPase"/>
</dbReference>
<dbReference type="InterPro" id="IPR032675">
    <property type="entry name" value="LRR_dom_sf"/>
</dbReference>
<dbReference type="InterPro" id="IPR003591">
    <property type="entry name" value="Leu-rich_rpt_typical-subtyp"/>
</dbReference>
<dbReference type="PROSITE" id="PS51450">
    <property type="entry name" value="LRR"/>
    <property type="match status" value="1"/>
</dbReference>
<dbReference type="OMA" id="HIAEMNL"/>
<dbReference type="PROSITE" id="PS50104">
    <property type="entry name" value="TIR"/>
    <property type="match status" value="2"/>
</dbReference>
<dbReference type="GO" id="GO:0016020">
    <property type="term" value="C:membrane"/>
    <property type="evidence" value="ECO:0007669"/>
    <property type="project" value="UniProtKB-SubCell"/>
</dbReference>
<sequence length="2357" mass="267961">MRAEKASVSRPRCSYHVYLSYRGQEISMNFINILHTALTDVGIQTFKRHSESRNGKTVGSELQKAVKESRISIVVFTEDYGYSRRCLDELVSILERKQIAGHMILPVFYRVDPSHVRKQRGSFAKAFHNYEEQIMVEKVERRNEHIAKIKIWRSSLTDVANMAGIVLEDGDELKFIQEIVKEIWGKLSRKVLSFAPYPVGIYSRVKEVNFWLQDSSTNSRTLMIYGEPGIGKTTIAKALFNLHCDRFQCSSFLGDIREIAKESCGLIDLQKNLLSDLLKEDKIDLNDIDRGASTIKDFLVHKKFLLVLDDVDDLTQLKAILDSRDWIPPGSKVIITTTNEHLLNPHDACLMYESKRMDNHEALKLFSLHTFGQDHPVKEYMTHSKQIVKHCQGLPLALQVLASSLHGGSIDMWEGAIKKLERYSESHNHKVLELSYEALPDDHDKNVFLDIASFFVGKDKDYTIKVLDECGFHATAEIQNLIDRYLLTVTPDNKLMMHQLLQEMGKEVICRESPIEPGKRSRIWHHKDALSILHEETVTESIEGLVLKMRGSDESKPDRHECISKRPYFNDSQSTSTLTLKKKSSKRLRVGCLSWGHGNSVSARSQTVQNEAGMSAKAFSKMQELRYLELENVQLSGSFEGFPKKLRWMRWYGFQSTSFPNGFPHENLVVLEMSNSNLHQTWAGAKSVRSLKILDLGHSHSLMKTPDFSGLPNLERVILEDCISLVKVHESIGRLHKLLVLNLKGCESLKKLPRKIWEIKSLEELTLCGCSKLELSRIMRNGKFLQALTRDVTNRDQFPSKAEKPICSDSLSAKSVNSIFWSWMSLWPKPAGSMSDIFQITLQSLDISHSNLTDTLIPCDLSVLSSLKYLSLRGNPISTLPESLKRLTMLQSLQLADCTRLQWIPELPLSLQILNARNCRSLNKVTNLPNFMRSLDLHLENCEKLVEVQGVFKLDPIGDIDDILDMSCLDNLEVRAVDVELCNYLSSTKSKGPVQGLYEFGINNIYIPGGKVPTEFSNISTGSSIDFTVPPLPNAKIQGLNICVAYAECLEECFSERHFIKVSNKTKGIKWIYGPTIFGIAGSGKPMLWFSHWRFGNQLERGDQVVVSLGMGCLVKEFGVNLVCNEQSEEEEDAPSLNAEGRLHPSSYPLQHAIGGDLSPYELSSATTEMAILSYFRSALYSCVSSLGELIGQLDLMSSEKPQTSSSFVYPSIYHAFLSFRGEDTRKTFTDTLYAALVGAGWRTFKDDNEIERGENIKTELENAIRNSRSSIIILSKNYATSTWCLDELVKILEHKRTKGHAILPVFYHVDPSEVRDQTKSFAEAFSTYERQIEAESDEGKREWMDKVQKWRAALGEVADLGGVLVNNQEDRKESEFIEEILQLIEDKLNRTISSVAPYLVGISSRVKNIVSWLQDGSHDDNLIAICGMSGIGKTTVAKYVFTTNFRRFEGSSFLANIQDISQQNDGLIRLQKQLLYDLTGKKSKIQDTDEGIIKIRDAICFKRVLVILDDIDQIEQIHAIIGMKNWFCPGSKIIITTKNSCLLKVEEIQKVHKVREMGNDESLELFSWHSFGEDHPADDYMELSKRVVKHCGGLPLALQVLGSSLCGRSIDVWKSALDKLEAIPASQVIKKLKFGYDSLKDDHDKNLFLDIACFFTRKDKDYVIAVLDESYIYTRVGIQNLTDRFLLTIEGNKLIMHQMIRDMGREIVRQESSKKPGRRTRLWHYKDSFNVLREDMGSETIEGLFFDMNMVKEDQSFMGSSSSGRKWLLTEVKSYRFGFSRHTSNFSSKTLNELELGTNLFTVMNKLRLLQINYTHLNGAYKDFPKNLRWLYWRGFPLKCVPNDFPLESLSVLDMRNSCLERLWEGRRVLPLVKILNLSHSHSLFRTPDFSGLPMLEKLVLKECVNLIEVHESIGTLEARLIFLNIKNCKRLKKLPREICKLKVLKTFIISGCSNLVELPRDLWRMQSLEVFLANEIPMCQLPSKRKQNSIWHALIQSWLPKPRKVLDLPWVSLPKSLVNLSLSGCNLSDVAFPRDFSNLMLLQNLDLSKNPISCLPDCVRTLSRLNSLELGSCTMLKLLIDLPRIHNLRLGHCTSLERVTYLSEVCRAVVYHLNGCKALTDMEGNFKLEAMGGIEIEKKSLELSMWDSVGSSEVKLYNNSTNTESRGPVKVLFERGMISIYLPGSKVPNWFCYKSAGATLSFAVPSPPDLKIQGITVCSVYTIDWKVWIAGIEFYLIIHNEQKNVKLIYSPTCYGLPEAQNEMLWFTHLIFLSQLDAGDTLNVSVVTMEGFSIKEMGIHLMHDEQVDMILNSNSHEMQKDYPYQGMTPAKRQGLVDLYCFGHIGPGLDYILPYIP</sequence>
<dbReference type="InterPro" id="IPR035897">
    <property type="entry name" value="Toll_tir_struct_dom_sf"/>
</dbReference>
<dbReference type="Pfam" id="PF23282">
    <property type="entry name" value="WHD_ROQ1"/>
    <property type="match status" value="2"/>
</dbReference>
<evidence type="ECO:0000256" key="3">
    <source>
        <dbReference type="ARBA" id="ARBA00022737"/>
    </source>
</evidence>
<keyword evidence="4" id="KW-0611">Plant defense</keyword>
<dbReference type="GO" id="GO:0007165">
    <property type="term" value="P:signal transduction"/>
    <property type="evidence" value="ECO:0007669"/>
    <property type="project" value="InterPro"/>
</dbReference>
<evidence type="ECO:0000256" key="4">
    <source>
        <dbReference type="ARBA" id="ARBA00022821"/>
    </source>
</evidence>
<keyword evidence="2" id="KW-0433">Leucine-rich repeat</keyword>
<keyword evidence="10" id="KW-1185">Reference proteome</keyword>
<dbReference type="InterPro" id="IPR001611">
    <property type="entry name" value="Leu-rich_rpt"/>
</dbReference>
<keyword evidence="6" id="KW-0175">Coiled coil</keyword>
<evidence type="ECO:0000256" key="2">
    <source>
        <dbReference type="ARBA" id="ARBA00022614"/>
    </source>
</evidence>
<dbReference type="SUPFAM" id="SSF52058">
    <property type="entry name" value="L domain-like"/>
    <property type="match status" value="2"/>
</dbReference>
<evidence type="ECO:0000259" key="8">
    <source>
        <dbReference type="PROSITE" id="PS50104"/>
    </source>
</evidence>
<reference evidence="9" key="2">
    <citation type="submission" date="2019-01" db="UniProtKB">
        <authorList>
            <consortium name="EnsemblPlants"/>
        </authorList>
    </citation>
    <scope>IDENTIFICATION</scope>
    <source>
        <strain evidence="9">cv. Heinz 1706</strain>
    </source>
</reference>
<feature type="domain" description="TIR" evidence="8">
    <location>
        <begin position="13"/>
        <end position="187"/>
    </location>
</feature>
<evidence type="ECO:0000256" key="1">
    <source>
        <dbReference type="ARBA" id="ARBA00004170"/>
    </source>
</evidence>
<dbReference type="Gene3D" id="3.80.10.10">
    <property type="entry name" value="Ribonuclease Inhibitor"/>
    <property type="match status" value="4"/>
</dbReference>
<evidence type="ECO:0000256" key="6">
    <source>
        <dbReference type="ARBA" id="ARBA00023054"/>
    </source>
</evidence>
<comment type="subcellular location">
    <subcellularLocation>
        <location evidence="1">Membrane</location>
        <topology evidence="1">Peripheral membrane protein</topology>
    </subcellularLocation>
</comment>
<dbReference type="PANTHER" id="PTHR11017">
    <property type="entry name" value="LEUCINE-RICH REPEAT-CONTAINING PROTEIN"/>
    <property type="match status" value="1"/>
</dbReference>
<evidence type="ECO:0000256" key="5">
    <source>
        <dbReference type="ARBA" id="ARBA00023027"/>
    </source>
</evidence>
<dbReference type="FunCoup" id="A0A3Q7EPU8">
    <property type="interactions" value="238"/>
</dbReference>
<dbReference type="GO" id="GO:0051707">
    <property type="term" value="P:response to other organism"/>
    <property type="evidence" value="ECO:0007669"/>
    <property type="project" value="UniProtKB-ARBA"/>
</dbReference>
<evidence type="ECO:0000256" key="7">
    <source>
        <dbReference type="ARBA" id="ARBA00023136"/>
    </source>
</evidence>
<dbReference type="EnsemblPlants" id="Solyc01g102880.2.1">
    <property type="protein sequence ID" value="Solyc01g102880.2.1"/>
    <property type="gene ID" value="Solyc01g102880.2"/>
</dbReference>
<keyword evidence="7" id="KW-0472">Membrane</keyword>
<dbReference type="FunFam" id="3.40.50.10140:FF:000007">
    <property type="entry name" value="Disease resistance protein (TIR-NBS-LRR class)"/>
    <property type="match status" value="1"/>
</dbReference>
<dbReference type="Gene3D" id="3.40.50.10140">
    <property type="entry name" value="Toll/interleukin-1 receptor homology (TIR) domain"/>
    <property type="match status" value="2"/>
</dbReference>
<dbReference type="PANTHER" id="PTHR11017:SF517">
    <property type="entry name" value="TMV RESISTANCE PROTEIN N"/>
    <property type="match status" value="1"/>
</dbReference>
<dbReference type="Gramene" id="Solyc01g102880.2.1">
    <property type="protein sequence ID" value="Solyc01g102880.2.1"/>
    <property type="gene ID" value="Solyc01g102880.2"/>
</dbReference>
<dbReference type="Pfam" id="PF01582">
    <property type="entry name" value="TIR"/>
    <property type="match status" value="2"/>
</dbReference>
<dbReference type="InParanoid" id="A0A3Q7EPU8"/>
<dbReference type="InterPro" id="IPR058192">
    <property type="entry name" value="WHD_ROQ1-like"/>
</dbReference>
<dbReference type="SUPFAM" id="SSF52540">
    <property type="entry name" value="P-loop containing nucleoside triphosphate hydrolases"/>
    <property type="match status" value="2"/>
</dbReference>
<protein>
    <recommendedName>
        <fullName evidence="8">TIR domain-containing protein</fullName>
    </recommendedName>
</protein>
<dbReference type="InterPro" id="IPR003593">
    <property type="entry name" value="AAA+_ATPase"/>
</dbReference>